<sequence>MAGLSTFVFVLCMMYYALGKPVEFEEENVLTNHSPRPQSEPHPSHKFKRFINQALTSGGFADRGLAKMRTKRGIGEDCEKLELCMLHARSQHSLFASFELYFVNKENARLWDHHAHSVADCESRYSDCV</sequence>
<keyword evidence="1" id="KW-0732">Signal</keyword>
<dbReference type="OrthoDB" id="7272008at2759"/>
<evidence type="ECO:0000256" key="1">
    <source>
        <dbReference type="SAM" id="SignalP"/>
    </source>
</evidence>
<feature type="chain" id="PRO_5020021117" evidence="1">
    <location>
        <begin position="20"/>
        <end position="129"/>
    </location>
</feature>
<name>A0A4C1VGW6_EUMVA</name>
<protein>
    <submittedName>
        <fullName evidence="2">Uncharacterized protein</fullName>
    </submittedName>
</protein>
<keyword evidence="3" id="KW-1185">Reference proteome</keyword>
<comment type="caution">
    <text evidence="2">The sequence shown here is derived from an EMBL/GenBank/DDBJ whole genome shotgun (WGS) entry which is preliminary data.</text>
</comment>
<evidence type="ECO:0000313" key="3">
    <source>
        <dbReference type="Proteomes" id="UP000299102"/>
    </source>
</evidence>
<feature type="signal peptide" evidence="1">
    <location>
        <begin position="1"/>
        <end position="19"/>
    </location>
</feature>
<proteinExistence type="predicted"/>
<accession>A0A4C1VGW6</accession>
<reference evidence="2 3" key="1">
    <citation type="journal article" date="2019" name="Commun. Biol.">
        <title>The bagworm genome reveals a unique fibroin gene that provides high tensile strength.</title>
        <authorList>
            <person name="Kono N."/>
            <person name="Nakamura H."/>
            <person name="Ohtoshi R."/>
            <person name="Tomita M."/>
            <person name="Numata K."/>
            <person name="Arakawa K."/>
        </authorList>
    </citation>
    <scope>NUCLEOTIDE SEQUENCE [LARGE SCALE GENOMIC DNA]</scope>
</reference>
<organism evidence="2 3">
    <name type="scientific">Eumeta variegata</name>
    <name type="common">Bagworm moth</name>
    <name type="synonym">Eumeta japonica</name>
    <dbReference type="NCBI Taxonomy" id="151549"/>
    <lineage>
        <taxon>Eukaryota</taxon>
        <taxon>Metazoa</taxon>
        <taxon>Ecdysozoa</taxon>
        <taxon>Arthropoda</taxon>
        <taxon>Hexapoda</taxon>
        <taxon>Insecta</taxon>
        <taxon>Pterygota</taxon>
        <taxon>Neoptera</taxon>
        <taxon>Endopterygota</taxon>
        <taxon>Lepidoptera</taxon>
        <taxon>Glossata</taxon>
        <taxon>Ditrysia</taxon>
        <taxon>Tineoidea</taxon>
        <taxon>Psychidae</taxon>
        <taxon>Oiketicinae</taxon>
        <taxon>Eumeta</taxon>
    </lineage>
</organism>
<dbReference type="Proteomes" id="UP000299102">
    <property type="component" value="Unassembled WGS sequence"/>
</dbReference>
<evidence type="ECO:0000313" key="2">
    <source>
        <dbReference type="EMBL" id="GBP38176.1"/>
    </source>
</evidence>
<gene>
    <name evidence="2" type="ORF">EVAR_80462_1</name>
</gene>
<dbReference type="AlphaFoldDB" id="A0A4C1VGW6"/>
<dbReference type="EMBL" id="BGZK01000344">
    <property type="protein sequence ID" value="GBP38176.1"/>
    <property type="molecule type" value="Genomic_DNA"/>
</dbReference>